<dbReference type="Pfam" id="PF02801">
    <property type="entry name" value="Ketoacyl-synt_C"/>
    <property type="match status" value="1"/>
</dbReference>
<evidence type="ECO:0000256" key="1">
    <source>
        <dbReference type="ARBA" id="ARBA00001957"/>
    </source>
</evidence>
<feature type="domain" description="Carrier" evidence="3">
    <location>
        <begin position="671"/>
        <end position="746"/>
    </location>
</feature>
<dbReference type="InterPro" id="IPR023213">
    <property type="entry name" value="CAT-like_dom_sf"/>
</dbReference>
<dbReference type="Pfam" id="PF00668">
    <property type="entry name" value="Condensation"/>
    <property type="match status" value="2"/>
</dbReference>
<reference evidence="5 6" key="1">
    <citation type="submission" date="2016-10" db="EMBL/GenBank/DDBJ databases">
        <authorList>
            <person name="de Groot N.N."/>
        </authorList>
    </citation>
    <scope>NUCLEOTIDE SEQUENCE [LARGE SCALE GENOMIC DNA]</scope>
    <source>
        <strain evidence="5 6">DSM 14045</strain>
    </source>
</reference>
<dbReference type="NCBIfam" id="TIGR01733">
    <property type="entry name" value="AA-adenyl-dom"/>
    <property type="match status" value="1"/>
</dbReference>
<dbReference type="InterPro" id="IPR010071">
    <property type="entry name" value="AA_adenyl_dom"/>
</dbReference>
<evidence type="ECO:0000313" key="6">
    <source>
        <dbReference type="Proteomes" id="UP000183918"/>
    </source>
</evidence>
<evidence type="ECO:0000256" key="2">
    <source>
        <dbReference type="ARBA" id="ARBA00022679"/>
    </source>
</evidence>
<dbReference type="SUPFAM" id="SSF47336">
    <property type="entry name" value="ACP-like"/>
    <property type="match status" value="2"/>
</dbReference>
<dbReference type="PANTHER" id="PTHR45527">
    <property type="entry name" value="NONRIBOSOMAL PEPTIDE SYNTHETASE"/>
    <property type="match status" value="1"/>
</dbReference>
<evidence type="ECO:0000259" key="4">
    <source>
        <dbReference type="PROSITE" id="PS52004"/>
    </source>
</evidence>
<dbReference type="InterPro" id="IPR000873">
    <property type="entry name" value="AMP-dep_synth/lig_dom"/>
</dbReference>
<accession>A0A1H3KJ46</accession>
<dbReference type="InterPro" id="IPR020841">
    <property type="entry name" value="PKS_Beta-ketoAc_synthase_dom"/>
</dbReference>
<sequence length="2428" mass="276049">MKQLAKYLLESAKAGKIDKAVAAKVVMALSKNEKKNSTNEYAIVGMNGEFALGENLEQYHSILKNGVDCVRDFPEERKEYAKKYLDFVGANSDIEFVKGGFLENIADFDYEFFGISPAEAKLMDPNQRRFLQTAWNCLEDAGYGASQLNGKNVGVFVGYDNSSINEYKKLVTDVNPEAAALSVAGNIIPVIASRISYICDYHGPSSIFDTACSSSGVALYFACLAIESGECDSAIVGSSRICMVPAAFNTKVGVEAGDWKAKAFDDSADGTGVGEGVGAIYIKKLKDAIRDKDDIYCVIKSVAINCDGDSNGITAPNPDAQAVLISHNIKKANIEADSISYFEAHGTGTKLGDPIEIEGITKAIGSKTKKQQFCAIGSSKTNIGHLDHASTMASIIKSALSLKNKELYPSLHFKMPNRLIDFSSTPVYLNTEYKHWEIEEGKKRRLAINAFGLSGTNVNIILEEYNEKNKTIPNDIITKKEIEDNQFLPITISAKSEESFKARISNMIYYLEESNNSLADICYTLFKNEGKYKYKFITFASNKDEAIKSLAEYEEQLFIQDEDYSDERQLKRCLDNLKKASKEHIKYVQNFFDNKELEYDFPEDCHRVHIPVYPFKKNKCLVEIPDVYMQEESIATSRTSANSTYENATKKSTINKINKFKHCPIRGKMVNCDENLAQTMANIWCYVLGTQEVELNDNFYTLGGDSIFAMKFVAEIKENLGVNISVKDAFINQTFEEITRFVNEAYKQLEVSKEGNENTDISSADIDETDNKSFVLKSYGAPKQYEMTNSQKGIFVTQMVNPNSTAYNMFNAIKVVGKFDQAKFLQCVNEIIAKQDSIRTNYVSVDGHFMAVVKDTNEVCVKASHYEVPDLEKENIKKCAKSFIRPFNLQNDLLIRIGFVNVKSYENINENETVILFDIHHIACDGMSTGVLIKQVYEKYFKVQELDVVSGNETTSDNKFEITYSDYACSVNDYELTMEYKEKEDELVEKLSGAEMLKIPTDFPRNNEEEFVNSGNKISFDLSKAESEQIKTFVKNKKITAFQFFIAMFEILLSKYSGQKDIVVGVPTAGRNDVRLESLVGLFINTLAIRNEVDDTKSCEDYLKDVAATVLDTYDKQCVSFSRIVERLELKQDENLGHNPLFDVMFSMQNFNHELLSIGETHFSNADVINEVSKLDITMNVSEHDNVFNVEIEYSTRLFMEETIQRMLDNYHGIVVQCLNEPDKKIQDLELSQKELELLAKVENNTVAFDKKKTLKTILENSSEKLADKTALVYENNKITYRSLNNKANYLAKLLMEQHGIKPKDRVAILCERSIEMVIAMLACVKAGVTYLPLDPDYPEDRLCYILEDSQTKCVIRYNTKKVWENDKKLDNIKDIVLSDIALLEISNFDTTFEANIPMYMIYTSGSTGLPKGVTITQANVCNFILGMNESIGFNKEEKIISVTTIGFDIFVLESFMALSNGMEIEIASVECINDMDKLCQKIIEGNIDIIQTTPSRIRVMMISDYFDTAACCLKKVLVGGEPFPKDFLRLLGKTSAKIFNVYGPTETTVWSTVGELTDSSYVHVGKPIANTRCFVLNDKKDKVPYGCVGELAIGGYGVSNGYYNREKLNKEKFVDLVVNELSSINSTDATNEKTSHEKERFFLTGDLAFWNNEGNLIIVGRNDRMVKLNGYRIELDEIQNVIGRIECVKEASVFVKGEDYLVACVSPKGSNPIDEKDLYQQIKNQLPRYMIPNNILVLKELPHTPNGKLDNKKLKVMAESGELFDLASQLKSSNTGDMLDESNKILSIWQKVLKLPNLTIEDDVFENGANSLKVIEFIAYLKKTGIDIVINDVFSNPTVEALDAYIKTKKNTNLLKDADKIESLVLSELGIKVKILCKTVEDQKFVFYGVESLEDFEKNHKKDLLKLLSKEVAPSHYVTHFIELEQISKLNSKTLEIEDVLKKRNLTHDATVIDKLLMQCKIFEEEILAMDFEKEYRMAAIQHYFLDSERYSGTMITFYNLLDIDVFNETITRFVNEQELFRANVVKHGNKLFWRVHENIKNVKIPFADLSAFSRESQFEIVNDICKNIYFKEYEQIRNIYDSSIKEAVFEGLLYRMLLIKISESEFYLILPVNHAIFDAMSGEIVKRRILDIYNEVEKIESAEDESVNNEQSLNAKNKISSINSINSYQKFVDQTRLGPVDITENGLEKLFEVDRYDKAVCELEKSISKYKKDNITYIRLEMQDVGNHNQNDNNAWSSAFEVLRIVAKDFLQINDMPFMIYYYGRKYANEEYFDTVGEFIDMIPMTASVNERSSQIQIKTQEVIENSERYNVNFSTLALHTGKSPLENLEEKIEKINNKTSIVFNFQGKLEKSEMGVFEKFLYNRLMQELNEEEAHNIHVMTRYSNDKIQMDINLPFEVNDDSIQKLLAEKCLALTKYEQKILNKS</sequence>
<dbReference type="GO" id="GO:0031177">
    <property type="term" value="F:phosphopantetheine binding"/>
    <property type="evidence" value="ECO:0007669"/>
    <property type="project" value="TreeGrafter"/>
</dbReference>
<protein>
    <submittedName>
        <fullName evidence="5">Amino acid adenylation domain-containing protein</fullName>
    </submittedName>
</protein>
<dbReference type="Gene3D" id="2.30.38.10">
    <property type="entry name" value="Luciferase, Domain 3"/>
    <property type="match status" value="1"/>
</dbReference>
<dbReference type="Pfam" id="PF22621">
    <property type="entry name" value="CurL-like_PKS_C"/>
    <property type="match status" value="1"/>
</dbReference>
<dbReference type="RefSeq" id="WP_074718100.1">
    <property type="nucleotide sequence ID" value="NZ_FNPG01000020.1"/>
</dbReference>
<dbReference type="FunFam" id="3.40.50.980:FF:000001">
    <property type="entry name" value="Non-ribosomal peptide synthetase"/>
    <property type="match status" value="1"/>
</dbReference>
<dbReference type="InterPro" id="IPR016039">
    <property type="entry name" value="Thiolase-like"/>
</dbReference>
<dbReference type="InterPro" id="IPR014031">
    <property type="entry name" value="Ketoacyl_synth_C"/>
</dbReference>
<dbReference type="Pfam" id="PF00550">
    <property type="entry name" value="PP-binding"/>
    <property type="match status" value="2"/>
</dbReference>
<dbReference type="PROSITE" id="PS52004">
    <property type="entry name" value="KS3_2"/>
    <property type="match status" value="1"/>
</dbReference>
<dbReference type="PROSITE" id="PS00606">
    <property type="entry name" value="KS3_1"/>
    <property type="match status" value="1"/>
</dbReference>
<dbReference type="InterPro" id="IPR014030">
    <property type="entry name" value="Ketoacyl_synth_N"/>
</dbReference>
<dbReference type="GO" id="GO:0044550">
    <property type="term" value="P:secondary metabolite biosynthetic process"/>
    <property type="evidence" value="ECO:0007669"/>
    <property type="project" value="TreeGrafter"/>
</dbReference>
<dbReference type="Pfam" id="PF00109">
    <property type="entry name" value="ketoacyl-synt"/>
    <property type="match status" value="1"/>
</dbReference>
<dbReference type="Gene3D" id="3.30.559.10">
    <property type="entry name" value="Chloramphenicol acetyltransferase-like domain"/>
    <property type="match status" value="2"/>
</dbReference>
<dbReference type="PROSITE" id="PS00455">
    <property type="entry name" value="AMP_BINDING"/>
    <property type="match status" value="1"/>
</dbReference>
<gene>
    <name evidence="5" type="ORF">SAMN02910414_01734</name>
</gene>
<dbReference type="STRING" id="1122142.SAMN02910414_01734"/>
<dbReference type="OrthoDB" id="9778383at2"/>
<dbReference type="SUPFAM" id="SSF53901">
    <property type="entry name" value="Thiolase-like"/>
    <property type="match status" value="1"/>
</dbReference>
<name>A0A1H3KJ46_9FIRM</name>
<dbReference type="SUPFAM" id="SSF56801">
    <property type="entry name" value="Acetyl-CoA synthetase-like"/>
    <property type="match status" value="1"/>
</dbReference>
<evidence type="ECO:0000259" key="3">
    <source>
        <dbReference type="PROSITE" id="PS50075"/>
    </source>
</evidence>
<dbReference type="Gene3D" id="3.30.300.30">
    <property type="match status" value="1"/>
</dbReference>
<dbReference type="InterPro" id="IPR036736">
    <property type="entry name" value="ACP-like_sf"/>
</dbReference>
<dbReference type="Gene3D" id="3.40.47.10">
    <property type="match status" value="1"/>
</dbReference>
<dbReference type="InterPro" id="IPR045851">
    <property type="entry name" value="AMP-bd_C_sf"/>
</dbReference>
<dbReference type="InterPro" id="IPR020845">
    <property type="entry name" value="AMP-binding_CS"/>
</dbReference>
<dbReference type="Pfam" id="PF00501">
    <property type="entry name" value="AMP-binding"/>
    <property type="match status" value="1"/>
</dbReference>
<dbReference type="Pfam" id="PF13193">
    <property type="entry name" value="AMP-binding_C"/>
    <property type="match status" value="1"/>
</dbReference>
<proteinExistence type="predicted"/>
<dbReference type="InterPro" id="IPR009081">
    <property type="entry name" value="PP-bd_ACP"/>
</dbReference>
<dbReference type="GO" id="GO:0043041">
    <property type="term" value="P:amino acid activation for nonribosomal peptide biosynthetic process"/>
    <property type="evidence" value="ECO:0007669"/>
    <property type="project" value="TreeGrafter"/>
</dbReference>
<dbReference type="PROSITE" id="PS50075">
    <property type="entry name" value="CARRIER"/>
    <property type="match status" value="2"/>
</dbReference>
<keyword evidence="6" id="KW-1185">Reference proteome</keyword>
<dbReference type="GO" id="GO:0005737">
    <property type="term" value="C:cytoplasm"/>
    <property type="evidence" value="ECO:0007669"/>
    <property type="project" value="TreeGrafter"/>
</dbReference>
<dbReference type="Gene3D" id="3.40.50.980">
    <property type="match status" value="2"/>
</dbReference>
<dbReference type="InterPro" id="IPR018201">
    <property type="entry name" value="Ketoacyl_synth_AS"/>
</dbReference>
<dbReference type="CDD" id="cd00833">
    <property type="entry name" value="PKS"/>
    <property type="match status" value="1"/>
</dbReference>
<dbReference type="SMART" id="SM00825">
    <property type="entry name" value="PKS_KS"/>
    <property type="match status" value="1"/>
</dbReference>
<dbReference type="InterPro" id="IPR025110">
    <property type="entry name" value="AMP-bd_C"/>
</dbReference>
<organism evidence="5 6">
    <name type="scientific">Lachnobacterium bovis DSM 14045</name>
    <dbReference type="NCBI Taxonomy" id="1122142"/>
    <lineage>
        <taxon>Bacteria</taxon>
        <taxon>Bacillati</taxon>
        <taxon>Bacillota</taxon>
        <taxon>Clostridia</taxon>
        <taxon>Lachnospirales</taxon>
        <taxon>Lachnospiraceae</taxon>
        <taxon>Lachnobacterium</taxon>
    </lineage>
</organism>
<keyword evidence="2" id="KW-0808">Transferase</keyword>
<dbReference type="Proteomes" id="UP000183918">
    <property type="component" value="Unassembled WGS sequence"/>
</dbReference>
<dbReference type="PANTHER" id="PTHR45527:SF1">
    <property type="entry name" value="FATTY ACID SYNTHASE"/>
    <property type="match status" value="1"/>
</dbReference>
<dbReference type="Gene3D" id="1.10.1200.10">
    <property type="entry name" value="ACP-like"/>
    <property type="match status" value="2"/>
</dbReference>
<dbReference type="InterPro" id="IPR001242">
    <property type="entry name" value="Condensation_dom"/>
</dbReference>
<dbReference type="Gene3D" id="3.30.559.30">
    <property type="entry name" value="Nonribosomal peptide synthetase, condensation domain"/>
    <property type="match status" value="1"/>
</dbReference>
<dbReference type="Gene3D" id="1.10.1240.100">
    <property type="match status" value="1"/>
</dbReference>
<dbReference type="GO" id="GO:0004315">
    <property type="term" value="F:3-oxoacyl-[acyl-carrier-protein] synthase activity"/>
    <property type="evidence" value="ECO:0007669"/>
    <property type="project" value="InterPro"/>
</dbReference>
<feature type="domain" description="Ketosynthase family 3 (KS3)" evidence="4">
    <location>
        <begin position="38"/>
        <end position="464"/>
    </location>
</feature>
<evidence type="ECO:0000313" key="5">
    <source>
        <dbReference type="EMBL" id="SDY51668.1"/>
    </source>
</evidence>
<dbReference type="GO" id="GO:0006633">
    <property type="term" value="P:fatty acid biosynthetic process"/>
    <property type="evidence" value="ECO:0007669"/>
    <property type="project" value="InterPro"/>
</dbReference>
<dbReference type="CDD" id="cd05930">
    <property type="entry name" value="A_NRPS"/>
    <property type="match status" value="1"/>
</dbReference>
<dbReference type="EMBL" id="FNPG01000020">
    <property type="protein sequence ID" value="SDY51668.1"/>
    <property type="molecule type" value="Genomic_DNA"/>
</dbReference>
<dbReference type="SUPFAM" id="SSF52777">
    <property type="entry name" value="CoA-dependent acyltransferases"/>
    <property type="match status" value="3"/>
</dbReference>
<comment type="cofactor">
    <cofactor evidence="1">
        <name>pantetheine 4'-phosphate</name>
        <dbReference type="ChEBI" id="CHEBI:47942"/>
    </cofactor>
</comment>
<feature type="domain" description="Carrier" evidence="3">
    <location>
        <begin position="1777"/>
        <end position="1851"/>
    </location>
</feature>